<evidence type="ECO:0000313" key="2">
    <source>
        <dbReference type="Proteomes" id="UP001060919"/>
    </source>
</evidence>
<evidence type="ECO:0000313" key="1">
    <source>
        <dbReference type="EMBL" id="BDS15290.1"/>
    </source>
</evidence>
<sequence>MLYRLFAKEAFEPIEKELQNIYKTLGIQDIKIKSQPATYYKAYTYVIEGQLKKHRFILSMHHSPLRESPAKKQLEFLIQCKNPNWVALVLHKNEPRDKKLLGVEQIDVLKEYGLTKLLLESNESALVAPIFDAQMCEKIEILEQIKFSSFRLERNRLYVQVPWLPDNFNKRDALLQIIQASIHLAQQIDKT</sequence>
<keyword evidence="2" id="KW-1185">Reference proteome</keyword>
<dbReference type="RefSeq" id="WP_264790454.1">
    <property type="nucleotide sequence ID" value="NZ_AP026867.1"/>
</dbReference>
<dbReference type="EMBL" id="AP026867">
    <property type="protein sequence ID" value="BDS15290.1"/>
    <property type="molecule type" value="Genomic_DNA"/>
</dbReference>
<dbReference type="KEGG" id="aup:AsAng_0060740"/>
<name>A0A915YL84_9BACT</name>
<dbReference type="AlphaFoldDB" id="A0A915YL84"/>
<accession>A0A915YL84</accession>
<gene>
    <name evidence="1" type="ORF">AsAng_0060740</name>
</gene>
<proteinExistence type="predicted"/>
<organism evidence="1 2">
    <name type="scientific">Aureispira anguillae</name>
    <dbReference type="NCBI Taxonomy" id="2864201"/>
    <lineage>
        <taxon>Bacteria</taxon>
        <taxon>Pseudomonadati</taxon>
        <taxon>Bacteroidota</taxon>
        <taxon>Saprospiria</taxon>
        <taxon>Saprospirales</taxon>
        <taxon>Saprospiraceae</taxon>
        <taxon>Aureispira</taxon>
    </lineage>
</organism>
<protein>
    <submittedName>
        <fullName evidence="1">Uncharacterized protein</fullName>
    </submittedName>
</protein>
<reference evidence="1" key="1">
    <citation type="submission" date="2022-09" db="EMBL/GenBank/DDBJ databases">
        <title>Aureispira anguillicida sp. nov., isolated from Leptocephalus of Japanese eel Anguilla japonica.</title>
        <authorList>
            <person name="Yuasa K."/>
            <person name="Mekata T."/>
            <person name="Ikunari K."/>
        </authorList>
    </citation>
    <scope>NUCLEOTIDE SEQUENCE</scope>
    <source>
        <strain evidence="1">EL160426</strain>
    </source>
</reference>
<dbReference type="Proteomes" id="UP001060919">
    <property type="component" value="Chromosome"/>
</dbReference>